<dbReference type="GO" id="GO:0006281">
    <property type="term" value="P:DNA repair"/>
    <property type="evidence" value="ECO:0007669"/>
    <property type="project" value="UniProtKB-KW"/>
</dbReference>
<proteinExistence type="inferred from homology"/>
<sequence>MGTRDSRNLQDTDVFIWYEAPMAPRYALEVMDRTLRDIMNNNMPFGGKIVILGGDFRQFLRVNVGGTRSGTVNLSIKFSSSWNNFKIIYLTENMRTLPEENEFSEFLLDVGNGTLNDDEVNINLPETYITYGDLDIAQDMYGKLIRQRKFQE</sequence>
<dbReference type="PANTHER" id="PTHR10492:SF57">
    <property type="entry name" value="ATP-DEPENDENT DNA HELICASE"/>
    <property type="match status" value="1"/>
</dbReference>
<comment type="catalytic activity">
    <reaction evidence="1">
        <text>ATP + H2O = ADP + phosphate + H(+)</text>
        <dbReference type="Rhea" id="RHEA:13065"/>
        <dbReference type="ChEBI" id="CHEBI:15377"/>
        <dbReference type="ChEBI" id="CHEBI:15378"/>
        <dbReference type="ChEBI" id="CHEBI:30616"/>
        <dbReference type="ChEBI" id="CHEBI:43474"/>
        <dbReference type="ChEBI" id="CHEBI:456216"/>
        <dbReference type="EC" id="5.6.2.3"/>
    </reaction>
</comment>
<evidence type="ECO:0000259" key="2">
    <source>
        <dbReference type="Pfam" id="PF05970"/>
    </source>
</evidence>
<dbReference type="PANTHER" id="PTHR10492">
    <property type="match status" value="1"/>
</dbReference>
<reference evidence="3" key="1">
    <citation type="submission" date="2020-07" db="EMBL/GenBank/DDBJ databases">
        <authorList>
            <person name="Ferguson B K."/>
        </authorList>
    </citation>
    <scope>NUCLEOTIDE SEQUENCE</scope>
    <source>
        <strain evidence="3">L06</strain>
    </source>
</reference>
<dbReference type="GO" id="GO:0016787">
    <property type="term" value="F:hydrolase activity"/>
    <property type="evidence" value="ECO:0007669"/>
    <property type="project" value="UniProtKB-KW"/>
</dbReference>
<gene>
    <name evidence="3" type="ORF">BBRV_LOCUS52281</name>
</gene>
<keyword evidence="1" id="KW-0234">DNA repair</keyword>
<name>A0A6V7JG82_9HYME</name>
<dbReference type="AlphaFoldDB" id="A0A6V7JG82"/>
<dbReference type="SUPFAM" id="SSF52540">
    <property type="entry name" value="P-loop containing nucleoside triphosphate hydrolases"/>
    <property type="match status" value="1"/>
</dbReference>
<dbReference type="Pfam" id="PF05970">
    <property type="entry name" value="PIF1"/>
    <property type="match status" value="1"/>
</dbReference>
<dbReference type="GO" id="GO:0005524">
    <property type="term" value="F:ATP binding"/>
    <property type="evidence" value="ECO:0007669"/>
    <property type="project" value="UniProtKB-KW"/>
</dbReference>
<dbReference type="EC" id="5.6.2.3" evidence="1"/>
<dbReference type="EMBL" id="CADCXW020000017">
    <property type="protein sequence ID" value="CAD1551261.1"/>
    <property type="molecule type" value="Genomic_DNA"/>
</dbReference>
<keyword evidence="1" id="KW-0227">DNA damage</keyword>
<dbReference type="GO" id="GO:0043139">
    <property type="term" value="F:5'-3' DNA helicase activity"/>
    <property type="evidence" value="ECO:0007669"/>
    <property type="project" value="UniProtKB-EC"/>
</dbReference>
<evidence type="ECO:0000313" key="3">
    <source>
        <dbReference type="EMBL" id="CAD1551261.1"/>
    </source>
</evidence>
<dbReference type="InterPro" id="IPR010285">
    <property type="entry name" value="DNA_helicase_pif1-like_DEAD"/>
</dbReference>
<accession>A0A6V7JG82</accession>
<comment type="cofactor">
    <cofactor evidence="1">
        <name>Mg(2+)</name>
        <dbReference type="ChEBI" id="CHEBI:18420"/>
    </cofactor>
</comment>
<evidence type="ECO:0000256" key="1">
    <source>
        <dbReference type="RuleBase" id="RU363044"/>
    </source>
</evidence>
<organism evidence="3">
    <name type="scientific">Bracon brevicornis</name>
    <dbReference type="NCBI Taxonomy" id="1563983"/>
    <lineage>
        <taxon>Eukaryota</taxon>
        <taxon>Metazoa</taxon>
        <taxon>Ecdysozoa</taxon>
        <taxon>Arthropoda</taxon>
        <taxon>Hexapoda</taxon>
        <taxon>Insecta</taxon>
        <taxon>Pterygota</taxon>
        <taxon>Neoptera</taxon>
        <taxon>Endopterygota</taxon>
        <taxon>Hymenoptera</taxon>
        <taxon>Apocrita</taxon>
        <taxon>Ichneumonoidea</taxon>
        <taxon>Braconidae</taxon>
        <taxon>Braconinae</taxon>
        <taxon>Bracon</taxon>
    </lineage>
</organism>
<dbReference type="GO" id="GO:0006310">
    <property type="term" value="P:DNA recombination"/>
    <property type="evidence" value="ECO:0007669"/>
    <property type="project" value="UniProtKB-KW"/>
</dbReference>
<keyword evidence="1" id="KW-0547">Nucleotide-binding</keyword>
<dbReference type="GO" id="GO:0000723">
    <property type="term" value="P:telomere maintenance"/>
    <property type="evidence" value="ECO:0007669"/>
    <property type="project" value="InterPro"/>
</dbReference>
<keyword evidence="1" id="KW-0347">Helicase</keyword>
<dbReference type="Gene3D" id="3.40.50.300">
    <property type="entry name" value="P-loop containing nucleotide triphosphate hydrolases"/>
    <property type="match status" value="1"/>
</dbReference>
<protein>
    <recommendedName>
        <fullName evidence="1">ATP-dependent DNA helicase</fullName>
        <ecNumber evidence="1">5.6.2.3</ecNumber>
    </recommendedName>
</protein>
<keyword evidence="1" id="KW-0378">Hydrolase</keyword>
<keyword evidence="1" id="KW-0067">ATP-binding</keyword>
<feature type="domain" description="DNA helicase Pif1-like DEAD-box helicase" evidence="2">
    <location>
        <begin position="5"/>
        <end position="119"/>
    </location>
</feature>
<keyword evidence="1" id="KW-0233">DNA recombination</keyword>
<comment type="similarity">
    <text evidence="1">Belongs to the helicase family.</text>
</comment>
<dbReference type="InterPro" id="IPR027417">
    <property type="entry name" value="P-loop_NTPase"/>
</dbReference>